<dbReference type="InterPro" id="IPR039424">
    <property type="entry name" value="SBP_5"/>
</dbReference>
<evidence type="ECO:0000313" key="6">
    <source>
        <dbReference type="EMBL" id="MBM4565292.1"/>
    </source>
</evidence>
<reference evidence="7" key="2">
    <citation type="journal article" date="2020" name="Environ. Microbiol.">
        <title>The novel and transferable erm(51) gene confers Macrolides, Lincosamides, and Streptogramins B (MLSB) resistance to clonal Rhodococcus equi in the environment.</title>
        <authorList>
            <person name="Huber L."/>
            <person name="Giguere S."/>
            <person name="Slovis N.M."/>
            <person name="Alvarez-Narvaez S."/>
            <person name="Hart K.A."/>
            <person name="Greiter M."/>
            <person name="Morris E.R.A."/>
            <person name="Cohen N.D."/>
        </authorList>
    </citation>
    <scope>NUCLEOTIDE SEQUENCE</scope>
    <source>
        <strain evidence="7">Lh_116_1</strain>
        <strain evidence="8">Lh_16_1</strain>
    </source>
</reference>
<dbReference type="PANTHER" id="PTHR30290">
    <property type="entry name" value="PERIPLASMIC BINDING COMPONENT OF ABC TRANSPORTER"/>
    <property type="match status" value="1"/>
</dbReference>
<dbReference type="Proteomes" id="UP000608063">
    <property type="component" value="Unassembled WGS sequence"/>
</dbReference>
<dbReference type="EMBL" id="WUXR01000002">
    <property type="protein sequence ID" value="MBM4565292.1"/>
    <property type="molecule type" value="Genomic_DNA"/>
</dbReference>
<evidence type="ECO:0000313" key="9">
    <source>
        <dbReference type="Proteomes" id="UP000808906"/>
    </source>
</evidence>
<keyword evidence="3 4" id="KW-0732">Signal</keyword>
<evidence type="ECO:0000256" key="2">
    <source>
        <dbReference type="ARBA" id="ARBA00022448"/>
    </source>
</evidence>
<protein>
    <submittedName>
        <fullName evidence="6">ABC transporter substrate-binding protein</fullName>
    </submittedName>
</protein>
<name>A0A9Q2PAH3_RHOHA</name>
<evidence type="ECO:0000256" key="3">
    <source>
        <dbReference type="ARBA" id="ARBA00022729"/>
    </source>
</evidence>
<dbReference type="AlphaFoldDB" id="A0A9Q2PAH3"/>
<proteinExistence type="inferred from homology"/>
<keyword evidence="2" id="KW-0813">Transport</keyword>
<dbReference type="GO" id="GO:0042597">
    <property type="term" value="C:periplasmic space"/>
    <property type="evidence" value="ECO:0007669"/>
    <property type="project" value="UniProtKB-ARBA"/>
</dbReference>
<evidence type="ECO:0000313" key="8">
    <source>
        <dbReference type="EMBL" id="NKW41200.1"/>
    </source>
</evidence>
<dbReference type="Proteomes" id="UP000808906">
    <property type="component" value="Unassembled WGS sequence"/>
</dbReference>
<dbReference type="CDD" id="cd00995">
    <property type="entry name" value="PBP2_NikA_DppA_OppA_like"/>
    <property type="match status" value="1"/>
</dbReference>
<organism evidence="6 9">
    <name type="scientific">Rhodococcus hoagii</name>
    <name type="common">Corynebacterium equii</name>
    <dbReference type="NCBI Taxonomy" id="43767"/>
    <lineage>
        <taxon>Bacteria</taxon>
        <taxon>Bacillati</taxon>
        <taxon>Actinomycetota</taxon>
        <taxon>Actinomycetes</taxon>
        <taxon>Mycobacteriales</taxon>
        <taxon>Nocardiaceae</taxon>
        <taxon>Prescottella</taxon>
    </lineage>
</organism>
<feature type="domain" description="Solute-binding protein family 5" evidence="5">
    <location>
        <begin position="86"/>
        <end position="429"/>
    </location>
</feature>
<dbReference type="EMBL" id="WVBC01000032">
    <property type="protein sequence ID" value="NKT80264.1"/>
    <property type="molecule type" value="Genomic_DNA"/>
</dbReference>
<dbReference type="Gene3D" id="3.10.105.10">
    <property type="entry name" value="Dipeptide-binding Protein, Domain 3"/>
    <property type="match status" value="1"/>
</dbReference>
<dbReference type="GO" id="GO:0043190">
    <property type="term" value="C:ATP-binding cassette (ABC) transporter complex"/>
    <property type="evidence" value="ECO:0007669"/>
    <property type="project" value="InterPro"/>
</dbReference>
<dbReference type="PROSITE" id="PS51257">
    <property type="entry name" value="PROKAR_LIPOPROTEIN"/>
    <property type="match status" value="1"/>
</dbReference>
<comment type="similarity">
    <text evidence="1">Belongs to the bacterial solute-binding protein 5 family.</text>
</comment>
<reference evidence="6" key="1">
    <citation type="submission" date="2019-11" db="EMBL/GenBank/DDBJ databases">
        <title>Spread of Macrolides and rifampicin resistant Rhodococcus equi in clinical isolates in the USA.</title>
        <authorList>
            <person name="Alvarez-Narvaez S."/>
            <person name="Huber L."/>
            <person name="Cohen N.D."/>
            <person name="Slovis N."/>
            <person name="Greiter M."/>
            <person name="Giguere S."/>
            <person name="Hart K."/>
        </authorList>
    </citation>
    <scope>NUCLEOTIDE SEQUENCE</scope>
    <source>
        <strain evidence="6">Lh_17</strain>
    </source>
</reference>
<evidence type="ECO:0000256" key="4">
    <source>
        <dbReference type="SAM" id="SignalP"/>
    </source>
</evidence>
<dbReference type="EMBL" id="WVDC01000001">
    <property type="protein sequence ID" value="NKW41200.1"/>
    <property type="molecule type" value="Genomic_DNA"/>
</dbReference>
<feature type="signal peptide" evidence="4">
    <location>
        <begin position="1"/>
        <end position="30"/>
    </location>
</feature>
<dbReference type="PANTHER" id="PTHR30290:SF9">
    <property type="entry name" value="OLIGOPEPTIDE-BINDING PROTEIN APPA"/>
    <property type="match status" value="1"/>
</dbReference>
<feature type="chain" id="PRO_5044465353" evidence="4">
    <location>
        <begin position="31"/>
        <end position="516"/>
    </location>
</feature>
<evidence type="ECO:0000256" key="1">
    <source>
        <dbReference type="ARBA" id="ARBA00005695"/>
    </source>
</evidence>
<dbReference type="SUPFAM" id="SSF53850">
    <property type="entry name" value="Periplasmic binding protein-like II"/>
    <property type="match status" value="1"/>
</dbReference>
<dbReference type="RefSeq" id="WP_084961602.1">
    <property type="nucleotide sequence ID" value="NZ_AP024181.1"/>
</dbReference>
<dbReference type="GO" id="GO:1904680">
    <property type="term" value="F:peptide transmembrane transporter activity"/>
    <property type="evidence" value="ECO:0007669"/>
    <property type="project" value="TreeGrafter"/>
</dbReference>
<dbReference type="PIRSF" id="PIRSF002741">
    <property type="entry name" value="MppA"/>
    <property type="match status" value="1"/>
</dbReference>
<dbReference type="Proteomes" id="UP000603463">
    <property type="component" value="Unassembled WGS sequence"/>
</dbReference>
<dbReference type="InterPro" id="IPR030678">
    <property type="entry name" value="Peptide/Ni-bd"/>
</dbReference>
<dbReference type="Pfam" id="PF00496">
    <property type="entry name" value="SBP_bac_5"/>
    <property type="match status" value="1"/>
</dbReference>
<evidence type="ECO:0000313" key="7">
    <source>
        <dbReference type="EMBL" id="NKT80264.1"/>
    </source>
</evidence>
<gene>
    <name evidence="6" type="ORF">GS441_07555</name>
    <name evidence="7" type="ORF">GS882_19445</name>
    <name evidence="8" type="ORF">GS947_06100</name>
</gene>
<sequence length="516" mass="55027">MTARIRTTATVVTGAAFALLIAGCSGASTATTSGPAGEPQRGGTLVQAYNTDAQSVDPATCAIGIGVAPCQAVYGALLYYDFETGEITPGMAESFTSDDGKVWTLKLRPGLTFTDGTPFDAAAVAFNWDRILDPALLSPSRAAAQTITWNVVDETTLTVTSNEVNHQLPFQLTESLAFVASPTAIAQKGADFANAPVGAGPFQLTSWARGTQIEFDRNPGYWDAPRPYADKLVMKTIAADDQRFNALQAGEINVMTVVGDKYVDRARGAGMNIVQSQQLGGNGVRLNFRGPLADAGLRTAVGKLIDNDQIMAAAFPDDPGATHFMPDDSPLYDEQAVWPDKDVDGARKLVDEYRAAHGGADITLTYVTTAGSPVLNRVAELLQSQIQQVDGLKLDIKSLDGAGFASAMTSGNYDLIISSLGGAHPENLYKVFRTGAAGNNSGYSNPVVDQAFEITHSSSDPAVVNEAYKTAIRQIVADSAYRFWRPSESTLLSAASVQDVQPAYQYWFRPELAWIR</sequence>
<dbReference type="Gene3D" id="3.40.190.10">
    <property type="entry name" value="Periplasmic binding protein-like II"/>
    <property type="match status" value="1"/>
</dbReference>
<dbReference type="InterPro" id="IPR000914">
    <property type="entry name" value="SBP_5_dom"/>
</dbReference>
<dbReference type="GO" id="GO:0015833">
    <property type="term" value="P:peptide transport"/>
    <property type="evidence" value="ECO:0007669"/>
    <property type="project" value="TreeGrafter"/>
</dbReference>
<evidence type="ECO:0000259" key="5">
    <source>
        <dbReference type="Pfam" id="PF00496"/>
    </source>
</evidence>
<comment type="caution">
    <text evidence="6">The sequence shown here is derived from an EMBL/GenBank/DDBJ whole genome shotgun (WGS) entry which is preliminary data.</text>
</comment>
<accession>A0A9Q2PAH3</accession>